<evidence type="ECO:0000256" key="4">
    <source>
        <dbReference type="ARBA" id="ARBA00022759"/>
    </source>
</evidence>
<keyword evidence="5 7" id="KW-0378">Hydrolase</keyword>
<dbReference type="Gene3D" id="3.40.390.30">
    <property type="entry name" value="Metalloproteases ('zincins'), catalytic domain"/>
    <property type="match status" value="1"/>
</dbReference>
<dbReference type="SUPFAM" id="SSF55486">
    <property type="entry name" value="Metalloproteases ('zincins'), catalytic domain"/>
    <property type="match status" value="1"/>
</dbReference>
<comment type="caution">
    <text evidence="8">The sequence shown here is derived from an EMBL/GenBank/DDBJ whole genome shotgun (WGS) entry which is preliminary data.</text>
</comment>
<dbReference type="Proteomes" id="UP000233325">
    <property type="component" value="Unassembled WGS sequence"/>
</dbReference>
<name>A0A2N2DXA1_9BACT</name>
<dbReference type="InterPro" id="IPR002036">
    <property type="entry name" value="YbeY"/>
</dbReference>
<comment type="similarity">
    <text evidence="1 7">Belongs to the endoribonuclease YbeY family.</text>
</comment>
<comment type="subcellular location">
    <subcellularLocation>
        <location evidence="7">Cytoplasm</location>
    </subcellularLocation>
</comment>
<evidence type="ECO:0000256" key="3">
    <source>
        <dbReference type="ARBA" id="ARBA00022723"/>
    </source>
</evidence>
<dbReference type="AlphaFoldDB" id="A0A2N2DXA1"/>
<keyword evidence="7" id="KW-0690">Ribosome biogenesis</keyword>
<evidence type="ECO:0000256" key="6">
    <source>
        <dbReference type="ARBA" id="ARBA00022833"/>
    </source>
</evidence>
<protein>
    <recommendedName>
        <fullName evidence="7">Endoribonuclease YbeY</fullName>
        <ecNumber evidence="7">3.1.-.-</ecNumber>
    </recommendedName>
</protein>
<proteinExistence type="inferred from homology"/>
<organism evidence="8 9">
    <name type="scientific">Candidatus Falkowbacteria bacterium HGW-Falkowbacteria-2</name>
    <dbReference type="NCBI Taxonomy" id="2013769"/>
    <lineage>
        <taxon>Bacteria</taxon>
        <taxon>Candidatus Falkowiibacteriota</taxon>
    </lineage>
</organism>
<dbReference type="GO" id="GO:0006364">
    <property type="term" value="P:rRNA processing"/>
    <property type="evidence" value="ECO:0007669"/>
    <property type="project" value="UniProtKB-UniRule"/>
</dbReference>
<dbReference type="PANTHER" id="PTHR46986">
    <property type="entry name" value="ENDORIBONUCLEASE YBEY, CHLOROPLASTIC"/>
    <property type="match status" value="1"/>
</dbReference>
<comment type="function">
    <text evidence="7">Single strand-specific metallo-endoribonuclease involved in late-stage 70S ribosome quality control and in maturation of the 3' terminus of the 16S rRNA.</text>
</comment>
<dbReference type="GO" id="GO:0004521">
    <property type="term" value="F:RNA endonuclease activity"/>
    <property type="evidence" value="ECO:0007669"/>
    <property type="project" value="UniProtKB-UniRule"/>
</dbReference>
<dbReference type="HAMAP" id="MF_00009">
    <property type="entry name" value="Endoribonucl_YbeY"/>
    <property type="match status" value="1"/>
</dbReference>
<evidence type="ECO:0000256" key="7">
    <source>
        <dbReference type="HAMAP-Rule" id="MF_00009"/>
    </source>
</evidence>
<evidence type="ECO:0000256" key="5">
    <source>
        <dbReference type="ARBA" id="ARBA00022801"/>
    </source>
</evidence>
<keyword evidence="3 7" id="KW-0479">Metal-binding</keyword>
<dbReference type="GO" id="GO:0005737">
    <property type="term" value="C:cytoplasm"/>
    <property type="evidence" value="ECO:0007669"/>
    <property type="project" value="UniProtKB-SubCell"/>
</dbReference>
<gene>
    <name evidence="7 8" type="primary">ybeY</name>
    <name evidence="8" type="ORF">CVU83_03425</name>
</gene>
<evidence type="ECO:0000256" key="1">
    <source>
        <dbReference type="ARBA" id="ARBA00010875"/>
    </source>
</evidence>
<dbReference type="GO" id="GO:0004222">
    <property type="term" value="F:metalloendopeptidase activity"/>
    <property type="evidence" value="ECO:0007669"/>
    <property type="project" value="InterPro"/>
</dbReference>
<evidence type="ECO:0000313" key="9">
    <source>
        <dbReference type="Proteomes" id="UP000233325"/>
    </source>
</evidence>
<feature type="binding site" evidence="7">
    <location>
        <position position="118"/>
    </location>
    <ligand>
        <name>Zn(2+)</name>
        <dbReference type="ChEBI" id="CHEBI:29105"/>
        <note>catalytic</note>
    </ligand>
</feature>
<evidence type="ECO:0000256" key="2">
    <source>
        <dbReference type="ARBA" id="ARBA00022722"/>
    </source>
</evidence>
<keyword evidence="2 7" id="KW-0540">Nuclease</keyword>
<keyword evidence="4 7" id="KW-0255">Endonuclease</keyword>
<dbReference type="InterPro" id="IPR023091">
    <property type="entry name" value="MetalPrtase_cat_dom_sf_prd"/>
</dbReference>
<keyword evidence="7" id="KW-0963">Cytoplasm</keyword>
<accession>A0A2N2DXA1</accession>
<sequence>MFSIDITNFTAQRLPQKLVIKAATYAAKKLRLQGELSLVLAGDKRLHTLNRDYRGKDKPTDILTFPGSLGALGEIFINLNDCRRPQKYIEVFGGKKSFEYILIFLLLHGLLHLSGLDDEKENERLAMITAGEKMMKELVKNGIMKAEK</sequence>
<dbReference type="GO" id="GO:0008270">
    <property type="term" value="F:zinc ion binding"/>
    <property type="evidence" value="ECO:0007669"/>
    <property type="project" value="UniProtKB-UniRule"/>
</dbReference>
<feature type="binding site" evidence="7">
    <location>
        <position position="108"/>
    </location>
    <ligand>
        <name>Zn(2+)</name>
        <dbReference type="ChEBI" id="CHEBI:29105"/>
        <note>catalytic</note>
    </ligand>
</feature>
<dbReference type="EMBL" id="PHAH01000056">
    <property type="protein sequence ID" value="PKM87095.1"/>
    <property type="molecule type" value="Genomic_DNA"/>
</dbReference>
<feature type="binding site" evidence="7">
    <location>
        <position position="112"/>
    </location>
    <ligand>
        <name>Zn(2+)</name>
        <dbReference type="ChEBI" id="CHEBI:29105"/>
        <note>catalytic</note>
    </ligand>
</feature>
<reference evidence="8 9" key="1">
    <citation type="journal article" date="2017" name="ISME J.">
        <title>Potential for microbial H2 and metal transformations associated with novel bacteria and archaea in deep terrestrial subsurface sediments.</title>
        <authorList>
            <person name="Hernsdorf A.W."/>
            <person name="Amano Y."/>
            <person name="Miyakawa K."/>
            <person name="Ise K."/>
            <person name="Suzuki Y."/>
            <person name="Anantharaman K."/>
            <person name="Probst A."/>
            <person name="Burstein D."/>
            <person name="Thomas B.C."/>
            <person name="Banfield J.F."/>
        </authorList>
    </citation>
    <scope>NUCLEOTIDE SEQUENCE [LARGE SCALE GENOMIC DNA]</scope>
    <source>
        <strain evidence="8">HGW-Falkowbacteria-2</strain>
    </source>
</reference>
<evidence type="ECO:0000313" key="8">
    <source>
        <dbReference type="EMBL" id="PKM87095.1"/>
    </source>
</evidence>
<dbReference type="EC" id="3.1.-.-" evidence="7"/>
<keyword evidence="7" id="KW-0698">rRNA processing</keyword>
<keyword evidence="6 7" id="KW-0862">Zinc</keyword>
<dbReference type="Pfam" id="PF02130">
    <property type="entry name" value="YbeY"/>
    <property type="match status" value="1"/>
</dbReference>
<comment type="cofactor">
    <cofactor evidence="7">
        <name>Zn(2+)</name>
        <dbReference type="ChEBI" id="CHEBI:29105"/>
    </cofactor>
    <text evidence="7">Binds 1 zinc ion.</text>
</comment>
<dbReference type="PANTHER" id="PTHR46986:SF1">
    <property type="entry name" value="ENDORIBONUCLEASE YBEY, CHLOROPLASTIC"/>
    <property type="match status" value="1"/>
</dbReference>
<dbReference type="NCBIfam" id="TIGR00043">
    <property type="entry name" value="rRNA maturation RNase YbeY"/>
    <property type="match status" value="1"/>
</dbReference>